<dbReference type="KEGG" id="ghi:107887684"/>
<reference evidence="5" key="2">
    <citation type="submission" date="2025-08" db="UniProtKB">
        <authorList>
            <consortium name="RefSeq"/>
        </authorList>
    </citation>
    <scope>IDENTIFICATION</scope>
</reference>
<keyword evidence="4" id="KW-1185">Reference proteome</keyword>
<keyword evidence="1" id="KW-0175">Coiled coil</keyword>
<sequence>MDQRLERIEQMQREMQEQLQEQMQEQLAKIQQDMRDHMLESQKSMMDQLTRLLAGGLEKGKSLLINAGEDNKDPTYPPGFIPPHVPLQTEAPLRRPSVTVRPQHGPVDAGIPINFPSGLGNNLGDSSVNPITPDLDLIEKERMATESSKQLEDRCRWLEEKFRVLESAGNHQGIDAKDLSLDSLMGAAARWYNQLSRAKIGSWRDLAQAFMQQYNHVTDMTPDRITLLNMEKKPSESFRQYAQRWREIAMQVQPPLLEKETTILFINTLKAPFITHMIGNTTKSFSDMVMAGEMIVNAIRGGKIEVGETTKRSVPKKKENEVNSMSSYNRDHSRSITVNQPKVSTRGQQGSTKQESSVRQNFEKLQFTPIPMSYKELYQSLFDSHVVSPYYIKPLQPPYPKWYDSNAQCDYHVGVSGHSIENYTTFKKTVERLLEMGIVKFDDTPGTKSPLPNHDDKSK</sequence>
<dbReference type="PANTHER" id="PTHR32108">
    <property type="entry name" value="DNA-DIRECTED RNA POLYMERASE SUBUNIT ALPHA"/>
    <property type="match status" value="1"/>
</dbReference>
<organism evidence="4 5">
    <name type="scientific">Gossypium hirsutum</name>
    <name type="common">Upland cotton</name>
    <name type="synonym">Gossypium mexicanum</name>
    <dbReference type="NCBI Taxonomy" id="3635"/>
    <lineage>
        <taxon>Eukaryota</taxon>
        <taxon>Viridiplantae</taxon>
        <taxon>Streptophyta</taxon>
        <taxon>Embryophyta</taxon>
        <taxon>Tracheophyta</taxon>
        <taxon>Spermatophyta</taxon>
        <taxon>Magnoliopsida</taxon>
        <taxon>eudicotyledons</taxon>
        <taxon>Gunneridae</taxon>
        <taxon>Pentapetalae</taxon>
        <taxon>rosids</taxon>
        <taxon>malvids</taxon>
        <taxon>Malvales</taxon>
        <taxon>Malvaceae</taxon>
        <taxon>Malvoideae</taxon>
        <taxon>Gossypium</taxon>
    </lineage>
</organism>
<name>A0A1U8HN02_GOSHI</name>
<dbReference type="Pfam" id="PF03732">
    <property type="entry name" value="Retrotrans_gag"/>
    <property type="match status" value="1"/>
</dbReference>
<feature type="domain" description="Retrotransposon gag" evidence="3">
    <location>
        <begin position="183"/>
        <end position="258"/>
    </location>
</feature>
<dbReference type="PANTHER" id="PTHR32108:SF5">
    <property type="entry name" value="DYNACTIN SUBUNIT 1-LIKE"/>
    <property type="match status" value="1"/>
</dbReference>
<reference evidence="4" key="1">
    <citation type="journal article" date="2020" name="Nat. Genet.">
        <title>Genomic diversifications of five Gossypium allopolyploid species and their impact on cotton improvement.</title>
        <authorList>
            <person name="Chen Z.J."/>
            <person name="Sreedasyam A."/>
            <person name="Ando A."/>
            <person name="Song Q."/>
            <person name="De Santiago L.M."/>
            <person name="Hulse-Kemp A.M."/>
            <person name="Ding M."/>
            <person name="Ye W."/>
            <person name="Kirkbride R.C."/>
            <person name="Jenkins J."/>
            <person name="Plott C."/>
            <person name="Lovell J."/>
            <person name="Lin Y.M."/>
            <person name="Vaughn R."/>
            <person name="Liu B."/>
            <person name="Simpson S."/>
            <person name="Scheffler B.E."/>
            <person name="Wen L."/>
            <person name="Saski C.A."/>
            <person name="Grover C.E."/>
            <person name="Hu G."/>
            <person name="Conover J.L."/>
            <person name="Carlson J.W."/>
            <person name="Shu S."/>
            <person name="Boston L.B."/>
            <person name="Williams M."/>
            <person name="Peterson D.G."/>
            <person name="McGee K."/>
            <person name="Jones D.C."/>
            <person name="Wendel J.F."/>
            <person name="Stelly D.M."/>
            <person name="Grimwood J."/>
            <person name="Schmutz J."/>
        </authorList>
    </citation>
    <scope>NUCLEOTIDE SEQUENCE [LARGE SCALE GENOMIC DNA]</scope>
    <source>
        <strain evidence="4">cv. TM-1</strain>
    </source>
</reference>
<dbReference type="Proteomes" id="UP000818029">
    <property type="component" value="Chromosome A03"/>
</dbReference>
<dbReference type="OrthoDB" id="998149at2759"/>
<feature type="compositionally biased region" description="Basic and acidic residues" evidence="2">
    <location>
        <begin position="307"/>
        <end position="321"/>
    </location>
</feature>
<evidence type="ECO:0000313" key="4">
    <source>
        <dbReference type="Proteomes" id="UP000818029"/>
    </source>
</evidence>
<dbReference type="InterPro" id="IPR005162">
    <property type="entry name" value="Retrotrans_gag_dom"/>
</dbReference>
<evidence type="ECO:0000256" key="1">
    <source>
        <dbReference type="SAM" id="Coils"/>
    </source>
</evidence>
<protein>
    <recommendedName>
        <fullName evidence="3">Retrotransposon gag domain-containing protein</fullName>
    </recommendedName>
</protein>
<feature type="region of interest" description="Disordered" evidence="2">
    <location>
        <begin position="307"/>
        <end position="358"/>
    </location>
</feature>
<evidence type="ECO:0000259" key="3">
    <source>
        <dbReference type="Pfam" id="PF03732"/>
    </source>
</evidence>
<proteinExistence type="predicted"/>
<dbReference type="PaxDb" id="3635-A0A1U8HN02"/>
<evidence type="ECO:0000313" key="5">
    <source>
        <dbReference type="RefSeq" id="XP_016667411.1"/>
    </source>
</evidence>
<dbReference type="RefSeq" id="XP_016667411.1">
    <property type="nucleotide sequence ID" value="XM_016811922.1"/>
</dbReference>
<gene>
    <name evidence="5" type="primary">LOC107887684</name>
</gene>
<dbReference type="AlphaFoldDB" id="A0A1U8HN02"/>
<dbReference type="GeneID" id="107887684"/>
<feature type="compositionally biased region" description="Polar residues" evidence="2">
    <location>
        <begin position="335"/>
        <end position="358"/>
    </location>
</feature>
<accession>A0A1U8HN02</accession>
<evidence type="ECO:0000256" key="2">
    <source>
        <dbReference type="SAM" id="MobiDB-lite"/>
    </source>
</evidence>
<feature type="coiled-coil region" evidence="1">
    <location>
        <begin position="1"/>
        <end position="40"/>
    </location>
</feature>